<evidence type="ECO:0000313" key="1">
    <source>
        <dbReference type="EMBL" id="QFZ18557.1"/>
    </source>
</evidence>
<protein>
    <submittedName>
        <fullName evidence="1">Uncharacterized protein</fullName>
    </submittedName>
</protein>
<proteinExistence type="predicted"/>
<dbReference type="RefSeq" id="WP_033435520.1">
    <property type="nucleotide sequence ID" value="NZ_CP034550.1"/>
</dbReference>
<dbReference type="EMBL" id="CP034550">
    <property type="protein sequence ID" value="QFZ18557.1"/>
    <property type="molecule type" value="Genomic_DNA"/>
</dbReference>
<dbReference type="AlphaFoldDB" id="A0A5Q0GWY0"/>
<gene>
    <name evidence="1" type="ORF">EKG83_14790</name>
</gene>
<reference evidence="2" key="1">
    <citation type="journal article" date="2021" name="Curr. Microbiol.">
        <title>Complete genome of nocamycin-producing strain Saccharothrix syringae NRRL B-16468 reveals the biosynthetic potential for secondary metabolites.</title>
        <authorList>
            <person name="Mo X."/>
            <person name="Yang S."/>
        </authorList>
    </citation>
    <scope>NUCLEOTIDE SEQUENCE [LARGE SCALE GENOMIC DNA]</scope>
    <source>
        <strain evidence="2">ATCC 51364 / DSM 43886 / JCM 6844 / KCTC 9398 / NBRC 14523 / NRRL B-16468 / INA 2240</strain>
    </source>
</reference>
<accession>A0A5Q0GWY0</accession>
<dbReference type="Proteomes" id="UP000325787">
    <property type="component" value="Chromosome"/>
</dbReference>
<organism evidence="1 2">
    <name type="scientific">Saccharothrix syringae</name>
    <name type="common">Nocardiopsis syringae</name>
    <dbReference type="NCBI Taxonomy" id="103733"/>
    <lineage>
        <taxon>Bacteria</taxon>
        <taxon>Bacillati</taxon>
        <taxon>Actinomycetota</taxon>
        <taxon>Actinomycetes</taxon>
        <taxon>Pseudonocardiales</taxon>
        <taxon>Pseudonocardiaceae</taxon>
        <taxon>Saccharothrix</taxon>
    </lineage>
</organism>
<name>A0A5Q0GWY0_SACSY</name>
<keyword evidence="2" id="KW-1185">Reference proteome</keyword>
<sequence>MITDDAFWALPGEDPLTVARTAGPTEALLTVSTTIPSLSALRLTGSEEDALLRRAWDLAAGTGAFTSGKRLSWRGFLFTLAGDGPATARAVLAALRGDASLRRMVWRVVGAEIGSDWRVAFDAVQARLPERTAAMWVRDQQLVEL</sequence>
<dbReference type="OrthoDB" id="9814648at2"/>
<dbReference type="KEGG" id="ssyi:EKG83_14790"/>
<evidence type="ECO:0000313" key="2">
    <source>
        <dbReference type="Proteomes" id="UP000325787"/>
    </source>
</evidence>